<dbReference type="Gene3D" id="3.20.20.80">
    <property type="entry name" value="Glycosidases"/>
    <property type="match status" value="1"/>
</dbReference>
<feature type="region of interest" description="Disordered" evidence="4">
    <location>
        <begin position="332"/>
        <end position="351"/>
    </location>
</feature>
<evidence type="ECO:0000256" key="3">
    <source>
        <dbReference type="RuleBase" id="RU361153"/>
    </source>
</evidence>
<dbReference type="PANTHER" id="PTHR12631:SF10">
    <property type="entry name" value="BETA-XYLOSIDASE-LIKE PROTEIN-RELATED"/>
    <property type="match status" value="1"/>
</dbReference>
<keyword evidence="2 3" id="KW-0326">Glycosidase</keyword>
<evidence type="ECO:0000256" key="4">
    <source>
        <dbReference type="SAM" id="MobiDB-lite"/>
    </source>
</evidence>
<keyword evidence="8" id="KW-1185">Reference proteome</keyword>
<dbReference type="SUPFAM" id="SSF51445">
    <property type="entry name" value="(Trans)glycosidases"/>
    <property type="match status" value="1"/>
</dbReference>
<dbReference type="AlphaFoldDB" id="A0A839Q8N8"/>
<dbReference type="GO" id="GO:0000272">
    <property type="term" value="P:polysaccharide catabolic process"/>
    <property type="evidence" value="ECO:0007669"/>
    <property type="project" value="InterPro"/>
</dbReference>
<dbReference type="PANTHER" id="PTHR12631">
    <property type="entry name" value="ALPHA-L-IDURONIDASE"/>
    <property type="match status" value="1"/>
</dbReference>
<dbReference type="Pfam" id="PF00150">
    <property type="entry name" value="Cellulase"/>
    <property type="match status" value="1"/>
</dbReference>
<dbReference type="PROSITE" id="PS51257">
    <property type="entry name" value="PROKAR_LIPOPROTEIN"/>
    <property type="match status" value="1"/>
</dbReference>
<dbReference type="RefSeq" id="WP_183470312.1">
    <property type="nucleotide sequence ID" value="NZ_JACHVU010000008.1"/>
</dbReference>
<comment type="similarity">
    <text evidence="3">Belongs to the glycosyl hydrolase 5 (cellulase A) family.</text>
</comment>
<organism evidence="7 8">
    <name type="scientific">Mycolicibacterium iranicum</name>
    <name type="common">Mycobacterium iranicum</name>
    <dbReference type="NCBI Taxonomy" id="912594"/>
    <lineage>
        <taxon>Bacteria</taxon>
        <taxon>Bacillati</taxon>
        <taxon>Actinomycetota</taxon>
        <taxon>Actinomycetes</taxon>
        <taxon>Mycobacteriales</taxon>
        <taxon>Mycobacteriaceae</taxon>
        <taxon>Mycolicibacterium</taxon>
    </lineage>
</organism>
<keyword evidence="5" id="KW-0732">Signal</keyword>
<feature type="domain" description="Glycoside hydrolase family 5" evidence="6">
    <location>
        <begin position="47"/>
        <end position="306"/>
    </location>
</feature>
<feature type="signal peptide" evidence="5">
    <location>
        <begin position="1"/>
        <end position="23"/>
    </location>
</feature>
<dbReference type="Proteomes" id="UP000550501">
    <property type="component" value="Unassembled WGS sequence"/>
</dbReference>
<proteinExistence type="inferred from homology"/>
<dbReference type="InterPro" id="IPR001547">
    <property type="entry name" value="Glyco_hydro_5"/>
</dbReference>
<name>A0A839Q8N8_MYCIR</name>
<protein>
    <recommendedName>
        <fullName evidence="6">Glycoside hydrolase family 5 domain-containing protein</fullName>
    </recommendedName>
</protein>
<evidence type="ECO:0000256" key="1">
    <source>
        <dbReference type="ARBA" id="ARBA00022801"/>
    </source>
</evidence>
<feature type="chain" id="PRO_5039629932" description="Glycoside hydrolase family 5 domain-containing protein" evidence="5">
    <location>
        <begin position="24"/>
        <end position="351"/>
    </location>
</feature>
<comment type="caution">
    <text evidence="7">The sequence shown here is derived from an EMBL/GenBank/DDBJ whole genome shotgun (WGS) entry which is preliminary data.</text>
</comment>
<dbReference type="InterPro" id="IPR017853">
    <property type="entry name" value="GH"/>
</dbReference>
<keyword evidence="1 3" id="KW-0378">Hydrolase</keyword>
<reference evidence="7 8" key="1">
    <citation type="submission" date="2020-08" db="EMBL/GenBank/DDBJ databases">
        <title>The Agave Microbiome: Exploring the role of microbial communities in plant adaptations to desert environments.</title>
        <authorList>
            <person name="Partida-Martinez L.P."/>
        </authorList>
    </citation>
    <scope>NUCLEOTIDE SEQUENCE [LARGE SCALE GENOMIC DNA]</scope>
    <source>
        <strain evidence="7 8">AT2.18</strain>
    </source>
</reference>
<accession>A0A839Q8N8</accession>
<evidence type="ECO:0000313" key="8">
    <source>
        <dbReference type="Proteomes" id="UP000550501"/>
    </source>
</evidence>
<sequence>MTHRRRRATHLLLVILCGLTALSCGTAEPRPEIGMTVHSRGADGAAINRQFDVMAEMNVTWVRVDIDWSVVENQRGQFDWTYPDAVVDAASARGMNVLAVVAFTPAWARPGTPGDDDAARHSRPAQLSEWAEFNRTVAERYAPRGVHSYEIWNEQNSSKFWPPRPDVNEYGTLFWVAADAIRAVDPHAAVLTGGLSPKFDDTDAEIAPADYLDRLYANGAAKHADGIAIHPYTFPALPMESPQRMVGGFKDLPELHAVMERHGDADKKLWITEFGAPTGTEAQAVSEDAQAAALIQARDQVKEWDWAGPLIYYELVDGGNDPADKEQNFGVLREDLSPKPAADALKDAAAD</sequence>
<dbReference type="GO" id="GO:0004553">
    <property type="term" value="F:hydrolase activity, hydrolyzing O-glycosyl compounds"/>
    <property type="evidence" value="ECO:0007669"/>
    <property type="project" value="InterPro"/>
</dbReference>
<dbReference type="EMBL" id="JACHVU010000008">
    <property type="protein sequence ID" value="MBB2992007.1"/>
    <property type="molecule type" value="Genomic_DNA"/>
</dbReference>
<evidence type="ECO:0000256" key="5">
    <source>
        <dbReference type="SAM" id="SignalP"/>
    </source>
</evidence>
<evidence type="ECO:0000256" key="2">
    <source>
        <dbReference type="ARBA" id="ARBA00023295"/>
    </source>
</evidence>
<evidence type="ECO:0000259" key="6">
    <source>
        <dbReference type="Pfam" id="PF00150"/>
    </source>
</evidence>
<gene>
    <name evidence="7" type="ORF">FHR72_003503</name>
</gene>
<evidence type="ECO:0000313" key="7">
    <source>
        <dbReference type="EMBL" id="MBB2992007.1"/>
    </source>
</evidence>
<dbReference type="InterPro" id="IPR051923">
    <property type="entry name" value="Glycosyl_Hydrolase_39"/>
</dbReference>